<dbReference type="Proteomes" id="UP000054630">
    <property type="component" value="Unassembled WGS sequence"/>
</dbReference>
<sequence length="116" mass="13312">MTSIYHVDDENSHSSQYESDATNCFLLVAVIWSTVESLKNTKYRCIQLVHLMFAAFGCRKARSFKKRKLKAQSAECGREKSLKRSNDNMVGSIGVEESRCKRHLVSFYNRRQVVAS</sequence>
<dbReference type="AlphaFoldDB" id="A0A0V0SEU1"/>
<gene>
    <name evidence="1" type="ORF">T07_9791</name>
</gene>
<accession>A0A0V0SEU1</accession>
<proteinExistence type="predicted"/>
<protein>
    <submittedName>
        <fullName evidence="1">Uncharacterized protein</fullName>
    </submittedName>
</protein>
<evidence type="ECO:0000313" key="2">
    <source>
        <dbReference type="Proteomes" id="UP000054630"/>
    </source>
</evidence>
<reference evidence="1 2" key="1">
    <citation type="submission" date="2015-01" db="EMBL/GenBank/DDBJ databases">
        <title>Evolution of Trichinella species and genotypes.</title>
        <authorList>
            <person name="Korhonen P.K."/>
            <person name="Edoardo P."/>
            <person name="Giuseppe L.R."/>
            <person name="Gasser R.B."/>
        </authorList>
    </citation>
    <scope>NUCLEOTIDE SEQUENCE [LARGE SCALE GENOMIC DNA]</scope>
    <source>
        <strain evidence="1">ISS37</strain>
    </source>
</reference>
<keyword evidence="2" id="KW-1185">Reference proteome</keyword>
<dbReference type="EMBL" id="JYDL01000013">
    <property type="protein sequence ID" value="KRX25201.1"/>
    <property type="molecule type" value="Genomic_DNA"/>
</dbReference>
<organism evidence="1 2">
    <name type="scientific">Trichinella nelsoni</name>
    <dbReference type="NCBI Taxonomy" id="6336"/>
    <lineage>
        <taxon>Eukaryota</taxon>
        <taxon>Metazoa</taxon>
        <taxon>Ecdysozoa</taxon>
        <taxon>Nematoda</taxon>
        <taxon>Enoplea</taxon>
        <taxon>Dorylaimia</taxon>
        <taxon>Trichinellida</taxon>
        <taxon>Trichinellidae</taxon>
        <taxon>Trichinella</taxon>
    </lineage>
</organism>
<evidence type="ECO:0000313" key="1">
    <source>
        <dbReference type="EMBL" id="KRX25201.1"/>
    </source>
</evidence>
<comment type="caution">
    <text evidence="1">The sequence shown here is derived from an EMBL/GenBank/DDBJ whole genome shotgun (WGS) entry which is preliminary data.</text>
</comment>
<name>A0A0V0SEU1_9BILA</name>